<comment type="caution">
    <text evidence="2">The sequence shown here is derived from an EMBL/GenBank/DDBJ whole genome shotgun (WGS) entry which is preliminary data.</text>
</comment>
<dbReference type="EMBL" id="JAUSUR010000001">
    <property type="protein sequence ID" value="MDQ0360229.1"/>
    <property type="molecule type" value="Genomic_DNA"/>
</dbReference>
<keyword evidence="1" id="KW-0812">Transmembrane</keyword>
<organism evidence="2 3">
    <name type="scientific">Breznakia pachnodae</name>
    <dbReference type="NCBI Taxonomy" id="265178"/>
    <lineage>
        <taxon>Bacteria</taxon>
        <taxon>Bacillati</taxon>
        <taxon>Bacillota</taxon>
        <taxon>Erysipelotrichia</taxon>
        <taxon>Erysipelotrichales</taxon>
        <taxon>Erysipelotrichaceae</taxon>
        <taxon>Breznakia</taxon>
    </lineage>
</organism>
<dbReference type="Proteomes" id="UP001230220">
    <property type="component" value="Unassembled WGS sequence"/>
</dbReference>
<evidence type="ECO:0000256" key="1">
    <source>
        <dbReference type="SAM" id="Phobius"/>
    </source>
</evidence>
<reference evidence="2 3" key="1">
    <citation type="submission" date="2023-07" db="EMBL/GenBank/DDBJ databases">
        <title>Genomic Encyclopedia of Type Strains, Phase IV (KMG-IV): sequencing the most valuable type-strain genomes for metagenomic binning, comparative biology and taxonomic classification.</title>
        <authorList>
            <person name="Goeker M."/>
        </authorList>
    </citation>
    <scope>NUCLEOTIDE SEQUENCE [LARGE SCALE GENOMIC DNA]</scope>
    <source>
        <strain evidence="2 3">DSM 16784</strain>
    </source>
</reference>
<sequence length="126" mass="14866">MKQFVIVIIIYLVAILLAKLLTVGLFLIFLYFKKMIQNMDEEKWSNYFKTIDIKGLLIRFFLTYILALCILSILGYSVFVALDYNYSFYLACSLMIIGSVYILLKYRKNKNSIINKLNHYNNSIFN</sequence>
<keyword evidence="1" id="KW-0472">Membrane</keyword>
<gene>
    <name evidence="2" type="ORF">J2S15_000960</name>
</gene>
<name>A0ABU0E0D9_9FIRM</name>
<proteinExistence type="predicted"/>
<protein>
    <submittedName>
        <fullName evidence="2">ABC-type multidrug transport system fused ATPase/permease subunit</fullName>
    </submittedName>
</protein>
<evidence type="ECO:0000313" key="3">
    <source>
        <dbReference type="Proteomes" id="UP001230220"/>
    </source>
</evidence>
<accession>A0ABU0E0D9</accession>
<feature type="transmembrane region" description="Helical" evidence="1">
    <location>
        <begin position="86"/>
        <end position="104"/>
    </location>
</feature>
<keyword evidence="1" id="KW-1133">Transmembrane helix</keyword>
<feature type="transmembrane region" description="Helical" evidence="1">
    <location>
        <begin position="56"/>
        <end position="80"/>
    </location>
</feature>
<evidence type="ECO:0000313" key="2">
    <source>
        <dbReference type="EMBL" id="MDQ0360229.1"/>
    </source>
</evidence>
<feature type="transmembrane region" description="Helical" evidence="1">
    <location>
        <begin position="6"/>
        <end position="32"/>
    </location>
</feature>
<keyword evidence="3" id="KW-1185">Reference proteome</keyword>